<dbReference type="OrthoDB" id="7337537at2"/>
<reference evidence="7 8" key="1">
    <citation type="submission" date="2018-04" db="EMBL/GenBank/DDBJ databases">
        <title>Genome of Nocardioides gansuensis WSJ-1.</title>
        <authorList>
            <person name="Wu S."/>
            <person name="Wang G."/>
        </authorList>
    </citation>
    <scope>NUCLEOTIDE SEQUENCE [LARGE SCALE GENOMIC DNA]</scope>
    <source>
        <strain evidence="7 8">WSJ-1</strain>
    </source>
</reference>
<dbReference type="InterPro" id="IPR000709">
    <property type="entry name" value="Leu_Ile_Val-bd"/>
</dbReference>
<sequence length="415" mass="43274">MSSAKSKARWKRIAAVSMSVSVAMSMLAACGGGDGASGSDRGPYQIGFLGSLSGPLAPVGTAMLGGVKLAIDDANDNGGVNGRQIELVTEDDETDPAAGITAARSLLSQDVLIVTGGNISTVVEGVLPTLEREKVAFLAQAASPAILDPVKETMFQIDQTSSSNAQPMVEFASELLGTDDFTAGIGPVESPAGEAWGDNVEQLESDRGFTISSRVTLPVSPGDITAQAQRLIDGTPDILLLQAPDGVLVALAQKIRDLGFFGPIVNFSYGAATKTLETIGDKDLYVLRTAAQYDTESKEPGTQKFVELVDAAGDQDVAKSATQYTQGYLLGLMVVKALEDCGEDCDRAALVDTLNDIEVETDGFTPNPMAFTPEDHLATKSGVFYSFDGKSIIPALDGKAFAATVYSLEAEVPAS</sequence>
<keyword evidence="4" id="KW-0029">Amino-acid transport</keyword>
<dbReference type="RefSeq" id="WP_116571052.1">
    <property type="nucleotide sequence ID" value="NZ_QDGZ01000002.1"/>
</dbReference>
<evidence type="ECO:0000256" key="1">
    <source>
        <dbReference type="ARBA" id="ARBA00010062"/>
    </source>
</evidence>
<comment type="caution">
    <text evidence="7">The sequence shown here is derived from an EMBL/GenBank/DDBJ whole genome shotgun (WGS) entry which is preliminary data.</text>
</comment>
<dbReference type="AlphaFoldDB" id="A0A2T8FD05"/>
<feature type="domain" description="Leucine-binding protein" evidence="6">
    <location>
        <begin position="43"/>
        <end position="388"/>
    </location>
</feature>
<evidence type="ECO:0000259" key="6">
    <source>
        <dbReference type="Pfam" id="PF13458"/>
    </source>
</evidence>
<comment type="similarity">
    <text evidence="1">Belongs to the leucine-binding protein family.</text>
</comment>
<evidence type="ECO:0000256" key="4">
    <source>
        <dbReference type="ARBA" id="ARBA00022970"/>
    </source>
</evidence>
<dbReference type="InterPro" id="IPR028081">
    <property type="entry name" value="Leu-bd"/>
</dbReference>
<dbReference type="GO" id="GO:0006865">
    <property type="term" value="P:amino acid transport"/>
    <property type="evidence" value="ECO:0007669"/>
    <property type="project" value="UniProtKB-KW"/>
</dbReference>
<feature type="chain" id="PRO_5015419688" description="Leucine-binding protein domain-containing protein" evidence="5">
    <location>
        <begin position="29"/>
        <end position="415"/>
    </location>
</feature>
<evidence type="ECO:0000256" key="3">
    <source>
        <dbReference type="ARBA" id="ARBA00022729"/>
    </source>
</evidence>
<protein>
    <recommendedName>
        <fullName evidence="6">Leucine-binding protein domain-containing protein</fullName>
    </recommendedName>
</protein>
<gene>
    <name evidence="7" type="ORF">DDE18_04405</name>
</gene>
<evidence type="ECO:0000313" key="8">
    <source>
        <dbReference type="Proteomes" id="UP000246018"/>
    </source>
</evidence>
<dbReference type="Pfam" id="PF13458">
    <property type="entry name" value="Peripla_BP_6"/>
    <property type="match status" value="1"/>
</dbReference>
<evidence type="ECO:0000256" key="5">
    <source>
        <dbReference type="SAM" id="SignalP"/>
    </source>
</evidence>
<evidence type="ECO:0000313" key="7">
    <source>
        <dbReference type="EMBL" id="PVG83579.1"/>
    </source>
</evidence>
<dbReference type="PROSITE" id="PS51257">
    <property type="entry name" value="PROKAR_LIPOPROTEIN"/>
    <property type="match status" value="1"/>
</dbReference>
<evidence type="ECO:0000256" key="2">
    <source>
        <dbReference type="ARBA" id="ARBA00022448"/>
    </source>
</evidence>
<dbReference type="InterPro" id="IPR051010">
    <property type="entry name" value="BCAA_transport"/>
</dbReference>
<dbReference type="PANTHER" id="PTHR30483:SF6">
    <property type="entry name" value="PERIPLASMIC BINDING PROTEIN OF ABC TRANSPORTER FOR NATURAL AMINO ACIDS"/>
    <property type="match status" value="1"/>
</dbReference>
<dbReference type="PANTHER" id="PTHR30483">
    <property type="entry name" value="LEUCINE-SPECIFIC-BINDING PROTEIN"/>
    <property type="match status" value="1"/>
</dbReference>
<keyword evidence="2" id="KW-0813">Transport</keyword>
<keyword evidence="3 5" id="KW-0732">Signal</keyword>
<dbReference type="Gene3D" id="3.40.50.2300">
    <property type="match status" value="2"/>
</dbReference>
<dbReference type="SUPFAM" id="SSF53822">
    <property type="entry name" value="Periplasmic binding protein-like I"/>
    <property type="match status" value="1"/>
</dbReference>
<organism evidence="7 8">
    <name type="scientific">Nocardioides gansuensis</name>
    <dbReference type="NCBI Taxonomy" id="2138300"/>
    <lineage>
        <taxon>Bacteria</taxon>
        <taxon>Bacillati</taxon>
        <taxon>Actinomycetota</taxon>
        <taxon>Actinomycetes</taxon>
        <taxon>Propionibacteriales</taxon>
        <taxon>Nocardioidaceae</taxon>
        <taxon>Nocardioides</taxon>
    </lineage>
</organism>
<dbReference type="InterPro" id="IPR028082">
    <property type="entry name" value="Peripla_BP_I"/>
</dbReference>
<keyword evidence="8" id="KW-1185">Reference proteome</keyword>
<dbReference type="EMBL" id="QDGZ01000002">
    <property type="protein sequence ID" value="PVG83579.1"/>
    <property type="molecule type" value="Genomic_DNA"/>
</dbReference>
<dbReference type="Proteomes" id="UP000246018">
    <property type="component" value="Unassembled WGS sequence"/>
</dbReference>
<feature type="signal peptide" evidence="5">
    <location>
        <begin position="1"/>
        <end position="28"/>
    </location>
</feature>
<dbReference type="PRINTS" id="PR00337">
    <property type="entry name" value="LEUILEVALBP"/>
</dbReference>
<accession>A0A2T8FD05</accession>
<name>A0A2T8FD05_9ACTN</name>
<proteinExistence type="inferred from homology"/>